<dbReference type="PROSITE" id="PS51186">
    <property type="entry name" value="GNAT"/>
    <property type="match status" value="1"/>
</dbReference>
<evidence type="ECO:0000259" key="1">
    <source>
        <dbReference type="PROSITE" id="PS51186"/>
    </source>
</evidence>
<accession>A0A1C2DYZ0</accession>
<comment type="caution">
    <text evidence="2">The sequence shown here is derived from an EMBL/GenBank/DDBJ whole genome shotgun (WGS) entry which is preliminary data.</text>
</comment>
<organism evidence="2 3">
    <name type="scientific">Mesorhizobium hungaricum</name>
    <dbReference type="NCBI Taxonomy" id="1566387"/>
    <lineage>
        <taxon>Bacteria</taxon>
        <taxon>Pseudomonadati</taxon>
        <taxon>Pseudomonadota</taxon>
        <taxon>Alphaproteobacteria</taxon>
        <taxon>Hyphomicrobiales</taxon>
        <taxon>Phyllobacteriaceae</taxon>
        <taxon>Mesorhizobium</taxon>
    </lineage>
</organism>
<dbReference type="Pfam" id="PF00583">
    <property type="entry name" value="Acetyltransf_1"/>
    <property type="match status" value="1"/>
</dbReference>
<gene>
    <name evidence="2" type="ORF">QV13_09700</name>
</gene>
<dbReference type="GO" id="GO:0016747">
    <property type="term" value="F:acyltransferase activity, transferring groups other than amino-acyl groups"/>
    <property type="evidence" value="ECO:0007669"/>
    <property type="project" value="InterPro"/>
</dbReference>
<dbReference type="InterPro" id="IPR016181">
    <property type="entry name" value="Acyl_CoA_acyltransferase"/>
</dbReference>
<dbReference type="SUPFAM" id="SSF55729">
    <property type="entry name" value="Acyl-CoA N-acyltransferases (Nat)"/>
    <property type="match status" value="1"/>
</dbReference>
<protein>
    <recommendedName>
        <fullName evidence="1">N-acetyltransferase domain-containing protein</fullName>
    </recommendedName>
</protein>
<proteinExistence type="predicted"/>
<evidence type="ECO:0000313" key="3">
    <source>
        <dbReference type="Proteomes" id="UP000094412"/>
    </source>
</evidence>
<name>A0A1C2DYZ0_9HYPH</name>
<evidence type="ECO:0000313" key="2">
    <source>
        <dbReference type="EMBL" id="OCX19876.1"/>
    </source>
</evidence>
<dbReference type="Proteomes" id="UP000094412">
    <property type="component" value="Unassembled WGS sequence"/>
</dbReference>
<feature type="domain" description="N-acetyltransferase" evidence="1">
    <location>
        <begin position="5"/>
        <end position="164"/>
    </location>
</feature>
<dbReference type="AlphaFoldDB" id="A0A1C2DYZ0"/>
<reference evidence="2 3" key="1">
    <citation type="submission" date="2016-08" db="EMBL/GenBank/DDBJ databases">
        <title>Whole genome sequence of Mesorhizobium sp. strain UASWS1009 isolated from industrial sewage.</title>
        <authorList>
            <person name="Crovadore J."/>
            <person name="Calmin G."/>
            <person name="Chablais R."/>
            <person name="Cochard B."/>
            <person name="Lefort F."/>
        </authorList>
    </citation>
    <scope>NUCLEOTIDE SEQUENCE [LARGE SCALE GENOMIC DNA]</scope>
    <source>
        <strain evidence="2 3">UASWS1009</strain>
    </source>
</reference>
<dbReference type="CDD" id="cd04301">
    <property type="entry name" value="NAT_SF"/>
    <property type="match status" value="1"/>
</dbReference>
<dbReference type="Gene3D" id="3.40.630.30">
    <property type="match status" value="1"/>
</dbReference>
<keyword evidence="3" id="KW-1185">Reference proteome</keyword>
<dbReference type="InterPro" id="IPR000182">
    <property type="entry name" value="GNAT_dom"/>
</dbReference>
<dbReference type="STRING" id="1566387.QV13_09700"/>
<dbReference type="EMBL" id="MDEO01000030">
    <property type="protein sequence ID" value="OCX19876.1"/>
    <property type="molecule type" value="Genomic_DNA"/>
</dbReference>
<sequence>MEPTVFIEPVAPETREEFASVLRDASAWQRSIGSESWISPFDDAWMLPRIARRELFLARVQGETAGAFRLLREDRDFWGDGEVGDSLYLHTFAVLRTYAGAGVGKAIIDYVVDQGRALGREYIKLDCFSSSPRLVYYYERHGFILAGTVTVRGKSMKLMQRALRGVPGTR</sequence>